<evidence type="ECO:0000256" key="2">
    <source>
        <dbReference type="ARBA" id="ARBA00022692"/>
    </source>
</evidence>
<evidence type="ECO:0000256" key="1">
    <source>
        <dbReference type="ARBA" id="ARBA00004141"/>
    </source>
</evidence>
<reference evidence="7 8" key="1">
    <citation type="submission" date="2021-07" db="EMBL/GenBank/DDBJ databases">
        <title>A novel Jannaschia species isolated from marine dinoflagellate Ceratoperidinium margalefii.</title>
        <authorList>
            <person name="Jiang Y."/>
            <person name="Li Z."/>
        </authorList>
    </citation>
    <scope>NUCLEOTIDE SEQUENCE [LARGE SCALE GENOMIC DNA]</scope>
    <source>
        <strain evidence="7 8">J12C1-MA-4</strain>
    </source>
</reference>
<sequence>MSVSQDMVATWRRPRAVMRKLLSMGVREDRALAILFAACLMIFVGQLPRLQRANTLEQQEWLATASKASDKVATFQAEIAITGFAWLLVWPLLFYLIGGLTHIIARLFGGRGSFYSARLALFWALLASSPAWLFHGLVSGFIGPGPAQQIAGVIVIGSFLTFWSIGLREAETNPTGALA</sequence>
<keyword evidence="2 5" id="KW-0812">Transmembrane</keyword>
<evidence type="ECO:0000256" key="3">
    <source>
        <dbReference type="ARBA" id="ARBA00022989"/>
    </source>
</evidence>
<protein>
    <submittedName>
        <fullName evidence="7">YIP1 family protein</fullName>
    </submittedName>
</protein>
<keyword evidence="3 5" id="KW-1133">Transmembrane helix</keyword>
<evidence type="ECO:0000313" key="8">
    <source>
        <dbReference type="Proteomes" id="UP000825009"/>
    </source>
</evidence>
<evidence type="ECO:0000313" key="7">
    <source>
        <dbReference type="EMBL" id="QXT38405.1"/>
    </source>
</evidence>
<dbReference type="AlphaFoldDB" id="A0A8F6TTG5"/>
<feature type="transmembrane region" description="Helical" evidence="5">
    <location>
        <begin position="120"/>
        <end position="143"/>
    </location>
</feature>
<comment type="subcellular location">
    <subcellularLocation>
        <location evidence="1">Membrane</location>
        <topology evidence="1">Multi-pass membrane protein</topology>
    </subcellularLocation>
</comment>
<dbReference type="Proteomes" id="UP000825009">
    <property type="component" value="Chromosome"/>
</dbReference>
<evidence type="ECO:0000256" key="4">
    <source>
        <dbReference type="ARBA" id="ARBA00023136"/>
    </source>
</evidence>
<dbReference type="EMBL" id="CP079194">
    <property type="protein sequence ID" value="QXT38405.1"/>
    <property type="molecule type" value="Genomic_DNA"/>
</dbReference>
<accession>A0A8F6TTG5</accession>
<keyword evidence="4 5" id="KW-0472">Membrane</keyword>
<dbReference type="KEGG" id="gce:KYE46_10640"/>
<name>A0A8F6TTG5_9RHOB</name>
<evidence type="ECO:0000256" key="5">
    <source>
        <dbReference type="SAM" id="Phobius"/>
    </source>
</evidence>
<dbReference type="Pfam" id="PF04893">
    <property type="entry name" value="Yip1"/>
    <property type="match status" value="1"/>
</dbReference>
<feature type="transmembrane region" description="Helical" evidence="5">
    <location>
        <begin position="79"/>
        <end position="108"/>
    </location>
</feature>
<feature type="domain" description="Yip1" evidence="6">
    <location>
        <begin position="10"/>
        <end position="170"/>
    </location>
</feature>
<organism evidence="7 8">
    <name type="scientific">Gymnodinialimonas ceratoperidinii</name>
    <dbReference type="NCBI Taxonomy" id="2856823"/>
    <lineage>
        <taxon>Bacteria</taxon>
        <taxon>Pseudomonadati</taxon>
        <taxon>Pseudomonadota</taxon>
        <taxon>Alphaproteobacteria</taxon>
        <taxon>Rhodobacterales</taxon>
        <taxon>Paracoccaceae</taxon>
        <taxon>Gymnodinialimonas</taxon>
    </lineage>
</organism>
<keyword evidence="8" id="KW-1185">Reference proteome</keyword>
<proteinExistence type="predicted"/>
<dbReference type="GO" id="GO:0016020">
    <property type="term" value="C:membrane"/>
    <property type="evidence" value="ECO:0007669"/>
    <property type="project" value="UniProtKB-SubCell"/>
</dbReference>
<feature type="transmembrane region" description="Helical" evidence="5">
    <location>
        <begin position="149"/>
        <end position="167"/>
    </location>
</feature>
<dbReference type="InterPro" id="IPR006977">
    <property type="entry name" value="Yip1_dom"/>
</dbReference>
<evidence type="ECO:0000259" key="6">
    <source>
        <dbReference type="Pfam" id="PF04893"/>
    </source>
</evidence>
<dbReference type="RefSeq" id="WP_219000601.1">
    <property type="nucleotide sequence ID" value="NZ_CP079194.1"/>
</dbReference>
<gene>
    <name evidence="7" type="ORF">KYE46_10640</name>
</gene>